<feature type="compositionally biased region" description="Polar residues" evidence="1">
    <location>
        <begin position="42"/>
        <end position="59"/>
    </location>
</feature>
<keyword evidence="3" id="KW-1185">Reference proteome</keyword>
<gene>
    <name evidence="2" type="ORF">E3N88_09860</name>
</gene>
<feature type="compositionally biased region" description="Polar residues" evidence="1">
    <location>
        <begin position="68"/>
        <end position="83"/>
    </location>
</feature>
<dbReference type="Proteomes" id="UP000326396">
    <property type="component" value="Linkage Group LG12"/>
</dbReference>
<dbReference type="EMBL" id="SZYD01000004">
    <property type="protein sequence ID" value="KAD6455154.1"/>
    <property type="molecule type" value="Genomic_DNA"/>
</dbReference>
<evidence type="ECO:0000256" key="1">
    <source>
        <dbReference type="SAM" id="MobiDB-lite"/>
    </source>
</evidence>
<proteinExistence type="predicted"/>
<evidence type="ECO:0000313" key="3">
    <source>
        <dbReference type="Proteomes" id="UP000326396"/>
    </source>
</evidence>
<reference evidence="2 3" key="1">
    <citation type="submission" date="2019-05" db="EMBL/GenBank/DDBJ databases">
        <title>Mikania micrantha, genome provides insights into the molecular mechanism of rapid growth.</title>
        <authorList>
            <person name="Liu B."/>
        </authorList>
    </citation>
    <scope>NUCLEOTIDE SEQUENCE [LARGE SCALE GENOMIC DNA]</scope>
    <source>
        <strain evidence="2">NLD-2019</strain>
        <tissue evidence="2">Leaf</tissue>
    </source>
</reference>
<protein>
    <submittedName>
        <fullName evidence="2">Uncharacterized protein</fullName>
    </submittedName>
</protein>
<dbReference type="AlphaFoldDB" id="A0A5N6PKC8"/>
<comment type="caution">
    <text evidence="2">The sequence shown here is derived from an EMBL/GenBank/DDBJ whole genome shotgun (WGS) entry which is preliminary data.</text>
</comment>
<feature type="compositionally biased region" description="Low complexity" evidence="1">
    <location>
        <begin position="1"/>
        <end position="41"/>
    </location>
</feature>
<feature type="region of interest" description="Disordered" evidence="1">
    <location>
        <begin position="1"/>
        <end position="89"/>
    </location>
</feature>
<sequence length="89" mass="9410">MRGKFVVLSPSSPTLAPPSTVTTPAASPSKPTSSPTKQPVSASRSGSYKNKDGMNTNVFTPRDEHTKQASSNGASQNPMSRTHTLPHFL</sequence>
<name>A0A5N6PKC8_9ASTR</name>
<organism evidence="2 3">
    <name type="scientific">Mikania micrantha</name>
    <name type="common">bitter vine</name>
    <dbReference type="NCBI Taxonomy" id="192012"/>
    <lineage>
        <taxon>Eukaryota</taxon>
        <taxon>Viridiplantae</taxon>
        <taxon>Streptophyta</taxon>
        <taxon>Embryophyta</taxon>
        <taxon>Tracheophyta</taxon>
        <taxon>Spermatophyta</taxon>
        <taxon>Magnoliopsida</taxon>
        <taxon>eudicotyledons</taxon>
        <taxon>Gunneridae</taxon>
        <taxon>Pentapetalae</taxon>
        <taxon>asterids</taxon>
        <taxon>campanulids</taxon>
        <taxon>Asterales</taxon>
        <taxon>Asteraceae</taxon>
        <taxon>Asteroideae</taxon>
        <taxon>Heliantheae alliance</taxon>
        <taxon>Eupatorieae</taxon>
        <taxon>Mikania</taxon>
    </lineage>
</organism>
<evidence type="ECO:0000313" key="2">
    <source>
        <dbReference type="EMBL" id="KAD6455154.1"/>
    </source>
</evidence>
<accession>A0A5N6PKC8</accession>